<proteinExistence type="inferred from homology"/>
<evidence type="ECO:0000256" key="9">
    <source>
        <dbReference type="ARBA" id="ARBA00022792"/>
    </source>
</evidence>
<dbReference type="AlphaFoldDB" id="A0A1M8AA69"/>
<evidence type="ECO:0000256" key="3">
    <source>
        <dbReference type="ARBA" id="ARBA00009508"/>
    </source>
</evidence>
<evidence type="ECO:0000256" key="7">
    <source>
        <dbReference type="ARBA" id="ARBA00022553"/>
    </source>
</evidence>
<keyword evidence="6" id="KW-0813">Transport</keyword>
<evidence type="ECO:0000256" key="10">
    <source>
        <dbReference type="ARBA" id="ARBA00022982"/>
    </source>
</evidence>
<gene>
    <name evidence="17" type="ORF">MSYG_3679</name>
</gene>
<dbReference type="Proteomes" id="UP000186303">
    <property type="component" value="Chromosome 6"/>
</dbReference>
<evidence type="ECO:0000256" key="5">
    <source>
        <dbReference type="ARBA" id="ARBA00018684"/>
    </source>
</evidence>
<dbReference type="EMBL" id="LT671826">
    <property type="protein sequence ID" value="SHO79329.1"/>
    <property type="molecule type" value="Genomic_DNA"/>
</dbReference>
<evidence type="ECO:0000256" key="15">
    <source>
        <dbReference type="ARBA" id="ARBA00032528"/>
    </source>
</evidence>
<organism evidence="17 18">
    <name type="scientific">Malassezia sympodialis (strain ATCC 42132)</name>
    <name type="common">Atopic eczema-associated yeast</name>
    <dbReference type="NCBI Taxonomy" id="1230383"/>
    <lineage>
        <taxon>Eukaryota</taxon>
        <taxon>Fungi</taxon>
        <taxon>Dikarya</taxon>
        <taxon>Basidiomycota</taxon>
        <taxon>Ustilaginomycotina</taxon>
        <taxon>Malasseziomycetes</taxon>
        <taxon>Malasseziales</taxon>
        <taxon>Malasseziaceae</taxon>
        <taxon>Malassezia</taxon>
    </lineage>
</organism>
<comment type="subunit">
    <text evidence="4">Mammalian complex I is composed of 45 different subunits.</text>
</comment>
<keyword evidence="10" id="KW-0249">Electron transport</keyword>
<evidence type="ECO:0000256" key="8">
    <source>
        <dbReference type="ARBA" id="ARBA00022660"/>
    </source>
</evidence>
<keyword evidence="8" id="KW-0679">Respiratory chain</keyword>
<dbReference type="InterPro" id="IPR033034">
    <property type="entry name" value="NDUFB9"/>
</dbReference>
<protein>
    <recommendedName>
        <fullName evidence="5">NADH dehydrogenase [ubiquinone] 1 beta subcomplex subunit 9</fullName>
    </recommendedName>
    <alternativeName>
        <fullName evidence="14">Complex I-B22</fullName>
    </alternativeName>
    <alternativeName>
        <fullName evidence="15">NADH-ubiquinone oxidoreductase B22 subunit</fullName>
    </alternativeName>
</protein>
<evidence type="ECO:0000256" key="1">
    <source>
        <dbReference type="ARBA" id="ARBA00002920"/>
    </source>
</evidence>
<comment type="subcellular location">
    <subcellularLocation>
        <location evidence="2">Mitochondrion inner membrane</location>
        <topology evidence="2">Peripheral membrane protein</topology>
        <orientation evidence="2">Matrix side</orientation>
    </subcellularLocation>
</comment>
<dbReference type="InterPro" id="IPR008011">
    <property type="entry name" value="Complex1_LYR_dom"/>
</dbReference>
<evidence type="ECO:0000256" key="4">
    <source>
        <dbReference type="ARBA" id="ARBA00011790"/>
    </source>
</evidence>
<dbReference type="OMA" id="KWERNAP"/>
<reference evidence="18" key="1">
    <citation type="journal article" date="2017" name="Nucleic Acids Res.">
        <title>Proteogenomics produces comprehensive and highly accurate protein-coding gene annotation in a complete genome assembly of Malassezia sympodialis.</title>
        <authorList>
            <person name="Zhu Y."/>
            <person name="Engstroem P.G."/>
            <person name="Tellgren-Roth C."/>
            <person name="Baudo C.D."/>
            <person name="Kennell J.C."/>
            <person name="Sun S."/>
            <person name="Billmyre R.B."/>
            <person name="Schroeder M.S."/>
            <person name="Andersson A."/>
            <person name="Holm T."/>
            <person name="Sigurgeirsson B."/>
            <person name="Wu G."/>
            <person name="Sankaranarayanan S.R."/>
            <person name="Siddharthan R."/>
            <person name="Sanyal K."/>
            <person name="Lundeberg J."/>
            <person name="Nystedt B."/>
            <person name="Boekhout T."/>
            <person name="Dawson T.L. Jr."/>
            <person name="Heitman J."/>
            <person name="Scheynius A."/>
            <person name="Lehtioe J."/>
        </authorList>
    </citation>
    <scope>NUCLEOTIDE SEQUENCE [LARGE SCALE GENOMIC DNA]</scope>
    <source>
        <strain evidence="18">ATCC 42132</strain>
    </source>
</reference>
<dbReference type="GO" id="GO:0006120">
    <property type="term" value="P:mitochondrial electron transport, NADH to ubiquinone"/>
    <property type="evidence" value="ECO:0007669"/>
    <property type="project" value="InterPro"/>
</dbReference>
<keyword evidence="12" id="KW-0496">Mitochondrion</keyword>
<name>A0A1M8AA69_MALS4</name>
<evidence type="ECO:0000256" key="11">
    <source>
        <dbReference type="ARBA" id="ARBA00022990"/>
    </source>
</evidence>
<evidence type="ECO:0000256" key="2">
    <source>
        <dbReference type="ARBA" id="ARBA00004443"/>
    </source>
</evidence>
<keyword evidence="9" id="KW-0999">Mitochondrion inner membrane</keyword>
<dbReference type="PANTHER" id="PTHR12868">
    <property type="entry name" value="NADH-UBIQUINONE OXIDOREDUCTASE B22 SUBUNIT"/>
    <property type="match status" value="1"/>
</dbReference>
<comment type="similarity">
    <text evidence="3">Belongs to the complex I LYR family.</text>
</comment>
<evidence type="ECO:0000256" key="13">
    <source>
        <dbReference type="ARBA" id="ARBA00023136"/>
    </source>
</evidence>
<evidence type="ECO:0000256" key="14">
    <source>
        <dbReference type="ARBA" id="ARBA00030192"/>
    </source>
</evidence>
<dbReference type="CDD" id="cd20263">
    <property type="entry name" value="Complex1_LYR_NDUFB9_LYRM3"/>
    <property type="match status" value="1"/>
</dbReference>
<dbReference type="InterPro" id="IPR045292">
    <property type="entry name" value="Complex1_LYR_NDUFB9_LYRM3"/>
</dbReference>
<evidence type="ECO:0000313" key="18">
    <source>
        <dbReference type="Proteomes" id="UP000186303"/>
    </source>
</evidence>
<dbReference type="PANTHER" id="PTHR12868:SF0">
    <property type="entry name" value="NADH DEHYDROGENASE [UBIQUINONE] 1 BETA SUBCOMPLEX SUBUNIT 9"/>
    <property type="match status" value="1"/>
</dbReference>
<keyword evidence="7" id="KW-0597">Phosphoprotein</keyword>
<evidence type="ECO:0000256" key="6">
    <source>
        <dbReference type="ARBA" id="ARBA00022448"/>
    </source>
</evidence>
<feature type="domain" description="Complex 1 LYR protein" evidence="16">
    <location>
        <begin position="23"/>
        <end position="79"/>
    </location>
</feature>
<dbReference type="Pfam" id="PF05347">
    <property type="entry name" value="Complex1_LYR"/>
    <property type="match status" value="1"/>
</dbReference>
<dbReference type="GO" id="GO:0005743">
    <property type="term" value="C:mitochondrial inner membrane"/>
    <property type="evidence" value="ECO:0007669"/>
    <property type="project" value="UniProtKB-SubCell"/>
</dbReference>
<dbReference type="OrthoDB" id="13598at2759"/>
<evidence type="ECO:0000313" key="17">
    <source>
        <dbReference type="EMBL" id="SHO79329.1"/>
    </source>
</evidence>
<sequence length="121" mass="14353">MFATVARQSSASMAFSALHKQYVTNLYRRFLRNSLNWRIRRDTWRADAAHIRAQFEFNRNVRNPRELATIFNKAEEQLASRIHPDPYRPPTFVGGTKWERNLPPRMFTDEEKAESLKDQNV</sequence>
<evidence type="ECO:0000259" key="16">
    <source>
        <dbReference type="Pfam" id="PF05347"/>
    </source>
</evidence>
<keyword evidence="13" id="KW-0472">Membrane</keyword>
<comment type="function">
    <text evidence="1">Accessory subunit of the mitochondrial membrane respiratory chain NADH dehydrogenase (Complex I), that is believed to be not involved in catalysis. Complex I functions in the transfer of electrons from NADH to the respiratory chain. The immediate electron acceptor for the enzyme is believed to be ubiquinone.</text>
</comment>
<evidence type="ECO:0000256" key="12">
    <source>
        <dbReference type="ARBA" id="ARBA00023128"/>
    </source>
</evidence>
<dbReference type="STRING" id="1230383.A0A1M8AA69"/>
<keyword evidence="18" id="KW-1185">Reference proteome</keyword>
<dbReference type="VEuPathDB" id="FungiDB:MSYG_3679"/>
<keyword evidence="11" id="KW-0007">Acetylation</keyword>
<accession>A0A1M8AA69</accession>